<dbReference type="InterPro" id="IPR000198">
    <property type="entry name" value="RhoGAP_dom"/>
</dbReference>
<dbReference type="Proteomes" id="UP000824782">
    <property type="component" value="Unassembled WGS sequence"/>
</dbReference>
<dbReference type="CDD" id="cd20816">
    <property type="entry name" value="C1_GMIP-like"/>
    <property type="match status" value="1"/>
</dbReference>
<evidence type="ECO:0000256" key="4">
    <source>
        <dbReference type="ARBA" id="ARBA00022833"/>
    </source>
</evidence>
<dbReference type="GO" id="GO:0005886">
    <property type="term" value="C:plasma membrane"/>
    <property type="evidence" value="ECO:0007669"/>
    <property type="project" value="TreeGrafter"/>
</dbReference>
<feature type="compositionally biased region" description="Polar residues" evidence="7">
    <location>
        <begin position="535"/>
        <end position="545"/>
    </location>
</feature>
<dbReference type="InterPro" id="IPR051025">
    <property type="entry name" value="RhoGAP"/>
</dbReference>
<evidence type="ECO:0000256" key="6">
    <source>
        <dbReference type="PROSITE-ProRule" id="PRU01077"/>
    </source>
</evidence>
<dbReference type="PROSITE" id="PS50081">
    <property type="entry name" value="ZF_DAG_PE_2"/>
    <property type="match status" value="1"/>
</dbReference>
<feature type="region of interest" description="Disordered" evidence="7">
    <location>
        <begin position="473"/>
        <end position="495"/>
    </location>
</feature>
<feature type="compositionally biased region" description="Basic and acidic residues" evidence="7">
    <location>
        <begin position="914"/>
        <end position="926"/>
    </location>
</feature>
<feature type="domain" description="F-BAR" evidence="10">
    <location>
        <begin position="186"/>
        <end position="456"/>
    </location>
</feature>
<dbReference type="EMBL" id="WNYA01000004">
    <property type="protein sequence ID" value="KAG8574395.1"/>
    <property type="molecule type" value="Genomic_DNA"/>
</dbReference>
<dbReference type="InterPro" id="IPR002219">
    <property type="entry name" value="PKC_DAG/PE"/>
</dbReference>
<accession>A0AAV7BPR5</accession>
<dbReference type="SUPFAM" id="SSF57889">
    <property type="entry name" value="Cysteine-rich domain"/>
    <property type="match status" value="1"/>
</dbReference>
<dbReference type="AlphaFoldDB" id="A0AAV7BPR5"/>
<evidence type="ECO:0000256" key="7">
    <source>
        <dbReference type="SAM" id="MobiDB-lite"/>
    </source>
</evidence>
<feature type="compositionally biased region" description="Polar residues" evidence="7">
    <location>
        <begin position="590"/>
        <end position="599"/>
    </location>
</feature>
<dbReference type="SUPFAM" id="SSF48350">
    <property type="entry name" value="GTPase activation domain, GAP"/>
    <property type="match status" value="1"/>
</dbReference>
<proteinExistence type="predicted"/>
<dbReference type="GO" id="GO:0007165">
    <property type="term" value="P:signal transduction"/>
    <property type="evidence" value="ECO:0007669"/>
    <property type="project" value="InterPro"/>
</dbReference>
<dbReference type="GO" id="GO:0051056">
    <property type="term" value="P:regulation of small GTPase mediated signal transduction"/>
    <property type="evidence" value="ECO:0007669"/>
    <property type="project" value="UniProtKB-ARBA"/>
</dbReference>
<feature type="compositionally biased region" description="Basic and acidic residues" evidence="7">
    <location>
        <begin position="953"/>
        <end position="963"/>
    </location>
</feature>
<dbReference type="InterPro" id="IPR027267">
    <property type="entry name" value="AH/BAR_dom_sf"/>
</dbReference>
<evidence type="ECO:0000259" key="8">
    <source>
        <dbReference type="PROSITE" id="PS50081"/>
    </source>
</evidence>
<evidence type="ECO:0000256" key="5">
    <source>
        <dbReference type="ARBA" id="ARBA00023054"/>
    </source>
</evidence>
<keyword evidence="3" id="KW-0863">Zinc-finger</keyword>
<dbReference type="PROSITE" id="PS51741">
    <property type="entry name" value="F_BAR"/>
    <property type="match status" value="1"/>
</dbReference>
<evidence type="ECO:0000313" key="12">
    <source>
        <dbReference type="Proteomes" id="UP000824782"/>
    </source>
</evidence>
<feature type="domain" description="Rho-GAP" evidence="9">
    <location>
        <begin position="672"/>
        <end position="870"/>
    </location>
</feature>
<dbReference type="InterPro" id="IPR054713">
    <property type="entry name" value="GMIP/FCHO2-like_FCH"/>
</dbReference>
<evidence type="ECO:0000256" key="2">
    <source>
        <dbReference type="ARBA" id="ARBA00022723"/>
    </source>
</evidence>
<keyword evidence="12" id="KW-1185">Reference proteome</keyword>
<dbReference type="Pfam" id="PF22699">
    <property type="entry name" value="GMIP-like_FCH"/>
    <property type="match status" value="1"/>
</dbReference>
<protein>
    <recommendedName>
        <fullName evidence="13">GEM-interacting protein</fullName>
    </recommendedName>
</protein>
<evidence type="ECO:0008006" key="13">
    <source>
        <dbReference type="Google" id="ProtNLM"/>
    </source>
</evidence>
<dbReference type="SUPFAM" id="SSF103657">
    <property type="entry name" value="BAR/IMD domain-like"/>
    <property type="match status" value="1"/>
</dbReference>
<dbReference type="InterPro" id="IPR046349">
    <property type="entry name" value="C1-like_sf"/>
</dbReference>
<dbReference type="PANTHER" id="PTHR15228">
    <property type="entry name" value="SPERMATHECAL PHYSIOLOGY VARIANT"/>
    <property type="match status" value="1"/>
</dbReference>
<dbReference type="PROSITE" id="PS00479">
    <property type="entry name" value="ZF_DAG_PE_1"/>
    <property type="match status" value="1"/>
</dbReference>
<feature type="compositionally biased region" description="Polar residues" evidence="7">
    <location>
        <begin position="477"/>
        <end position="489"/>
    </location>
</feature>
<dbReference type="GO" id="GO:0008270">
    <property type="term" value="F:zinc ion binding"/>
    <property type="evidence" value="ECO:0007669"/>
    <property type="project" value="UniProtKB-KW"/>
</dbReference>
<evidence type="ECO:0000259" key="9">
    <source>
        <dbReference type="PROSITE" id="PS50238"/>
    </source>
</evidence>
<keyword evidence="2" id="KW-0479">Metal-binding</keyword>
<keyword evidence="1" id="KW-0343">GTPase activation</keyword>
<dbReference type="GO" id="GO:0005096">
    <property type="term" value="F:GTPase activator activity"/>
    <property type="evidence" value="ECO:0007669"/>
    <property type="project" value="UniProtKB-KW"/>
</dbReference>
<dbReference type="PROSITE" id="PS50238">
    <property type="entry name" value="RHOGAP"/>
    <property type="match status" value="1"/>
</dbReference>
<dbReference type="Gene3D" id="3.30.60.20">
    <property type="match status" value="1"/>
</dbReference>
<dbReference type="Gene3D" id="1.10.555.10">
    <property type="entry name" value="Rho GTPase activation protein"/>
    <property type="match status" value="1"/>
</dbReference>
<keyword evidence="4" id="KW-0862">Zinc</keyword>
<dbReference type="SMART" id="SM00324">
    <property type="entry name" value="RhoGAP"/>
    <property type="match status" value="1"/>
</dbReference>
<feature type="region of interest" description="Disordered" evidence="7">
    <location>
        <begin position="913"/>
        <end position="969"/>
    </location>
</feature>
<evidence type="ECO:0000259" key="10">
    <source>
        <dbReference type="PROSITE" id="PS51741"/>
    </source>
</evidence>
<dbReference type="EMBL" id="WNYA01000004">
    <property type="protein sequence ID" value="KAG8574394.1"/>
    <property type="molecule type" value="Genomic_DNA"/>
</dbReference>
<feature type="domain" description="Phorbol-ester/DAG-type" evidence="8">
    <location>
        <begin position="614"/>
        <end position="658"/>
    </location>
</feature>
<evidence type="ECO:0000256" key="1">
    <source>
        <dbReference type="ARBA" id="ARBA00022468"/>
    </source>
</evidence>
<dbReference type="PANTHER" id="PTHR15228:SF16">
    <property type="entry name" value="GEM-INTERACTING PROTEIN"/>
    <property type="match status" value="1"/>
</dbReference>
<gene>
    <name evidence="11" type="ORF">GDO81_009165</name>
</gene>
<dbReference type="InterPro" id="IPR031160">
    <property type="entry name" value="F_BAR_dom"/>
</dbReference>
<dbReference type="Pfam" id="PF00620">
    <property type="entry name" value="RhoGAP"/>
    <property type="match status" value="1"/>
</dbReference>
<organism evidence="11 12">
    <name type="scientific">Engystomops pustulosus</name>
    <name type="common">Tungara frog</name>
    <name type="synonym">Physalaemus pustulosus</name>
    <dbReference type="NCBI Taxonomy" id="76066"/>
    <lineage>
        <taxon>Eukaryota</taxon>
        <taxon>Metazoa</taxon>
        <taxon>Chordata</taxon>
        <taxon>Craniata</taxon>
        <taxon>Vertebrata</taxon>
        <taxon>Euteleostomi</taxon>
        <taxon>Amphibia</taxon>
        <taxon>Batrachia</taxon>
        <taxon>Anura</taxon>
        <taxon>Neobatrachia</taxon>
        <taxon>Hyloidea</taxon>
        <taxon>Leptodactylidae</taxon>
        <taxon>Leiuperinae</taxon>
        <taxon>Engystomops</taxon>
    </lineage>
</organism>
<evidence type="ECO:0000256" key="3">
    <source>
        <dbReference type="ARBA" id="ARBA00022771"/>
    </source>
</evidence>
<sequence>MSCAGKDGTTPAHLVSECYLSALCHSTLMRSHGAPVNSPQLIQFCTRLRKVDQKLQEMREVYQGSVISSCDHIELKLNELLQSVVFLLFKHPGLKSPCVQEAMTNLINRVRDVNAQIGPAEGRKRFSEIFRDLDALEISIGNETVDMFLNDSGVANSEMQPDEEEPLISTPLEINRTTNDRDGTPLSNDADEILIHNEGGVEFALNYAKRWCKYVREVLGYIEKKLLYESEFAKNTMRLCESARSSLNQQTCMPLQDVYLLLLEHEAQTGNSILETAGLLQMKKYCQPLTAKKTEIEKWRKEFREQWLREQKKMADSLTSLRKARQQYVQRCEDLEKAKQLSAKVEEEQSTGTYPGSASKLLEKRKRSREEAQIKAHEAEVTYRSCVTEANARSEQQEKVRQRIISHIRKLINQGDQVMKEVTQNLMRMKRSQCESVPFGYGNLFSLCEPYEVGDRYLQFIYTLPRKHIEPEKFTFQEHTPTSQRSSPSGRRKNAVQLVRVSSSLSDLNVKIDETGTKILPGERSSWGNKILPSDSESVGGSSEPRSLESPMDSPVHFVKRVAKASSTGTMSSDDLEERDSFHGEDVDSTDASSENGLQLHSLDKLSRSPAAKTHQLKRIRVPSKCRECENFMVSGVECEECYLTCHKKCLESLLIKCGHQKLPPKIPLFGIDFSQFPRYFPEEVPFIISKCTSEIELRALGQQGLYRISGAKARVEKLLQAFENGRELVDLSGHSPHDITSALKHFLKELPDSVVSHHLYEKFMAFSRDFPEDKKETEVRQEAIQQMKDILCQLPASNYNTLRHLTAHLYRVSERFEDNKMSPNNLGIIFGPTLIRPAPDQDKPMTCLLDSGNQAQAVEFLITNYEKIFGMDELPTAGRQEVAEDQSETDMENSMISEDHVEGADYGADISDFDGKDGEKVHMGGEEEEDKNLSENSTCTRGHFSRMPVKVQRGEHIRRSDCETGTEE</sequence>
<feature type="region of interest" description="Disordered" evidence="7">
    <location>
        <begin position="522"/>
        <end position="605"/>
    </location>
</feature>
<dbReference type="InterPro" id="IPR008936">
    <property type="entry name" value="Rho_GTPase_activation_prot"/>
</dbReference>
<evidence type="ECO:0000313" key="11">
    <source>
        <dbReference type="EMBL" id="KAG8574396.1"/>
    </source>
</evidence>
<dbReference type="SMART" id="SM00109">
    <property type="entry name" value="C1"/>
    <property type="match status" value="1"/>
</dbReference>
<keyword evidence="5 6" id="KW-0175">Coiled coil</keyword>
<dbReference type="EMBL" id="WNYA01000004">
    <property type="protein sequence ID" value="KAG8574396.1"/>
    <property type="molecule type" value="Genomic_DNA"/>
</dbReference>
<name>A0AAV7BPR5_ENGPU</name>
<comment type="caution">
    <text evidence="11">The sequence shown here is derived from an EMBL/GenBank/DDBJ whole genome shotgun (WGS) entry which is preliminary data.</text>
</comment>
<feature type="region of interest" description="Disordered" evidence="7">
    <location>
        <begin position="342"/>
        <end position="369"/>
    </location>
</feature>
<dbReference type="Gene3D" id="1.20.1270.60">
    <property type="entry name" value="Arfaptin homology (AH) domain/BAR domain"/>
    <property type="match status" value="1"/>
</dbReference>
<reference evidence="11" key="1">
    <citation type="thesis" date="2020" institute="ProQuest LLC" country="789 East Eisenhower Parkway, Ann Arbor, MI, USA">
        <title>Comparative Genomics and Chromosome Evolution.</title>
        <authorList>
            <person name="Mudd A.B."/>
        </authorList>
    </citation>
    <scope>NUCLEOTIDE SEQUENCE</scope>
    <source>
        <strain evidence="11">237g6f4</strain>
        <tissue evidence="11">Blood</tissue>
    </source>
</reference>